<evidence type="ECO:0000256" key="1">
    <source>
        <dbReference type="SAM" id="Phobius"/>
    </source>
</evidence>
<organism evidence="2 3">
    <name type="scientific">Apilactobacillus apinorum</name>
    <dbReference type="NCBI Taxonomy" id="1218495"/>
    <lineage>
        <taxon>Bacteria</taxon>
        <taxon>Bacillati</taxon>
        <taxon>Bacillota</taxon>
        <taxon>Bacilli</taxon>
        <taxon>Lactobacillales</taxon>
        <taxon>Lactobacillaceae</taxon>
        <taxon>Apilactobacillus</taxon>
    </lineage>
</organism>
<dbReference type="Proteomes" id="UP001438112">
    <property type="component" value="Unassembled WGS sequence"/>
</dbReference>
<gene>
    <name evidence="2" type="ORF">AP20H10_13280</name>
</gene>
<name>A0ABP9ZJJ6_9LACO</name>
<accession>A0ABP9ZJJ6</accession>
<evidence type="ECO:0000313" key="2">
    <source>
        <dbReference type="EMBL" id="GAA6114965.1"/>
    </source>
</evidence>
<reference evidence="2 3" key="1">
    <citation type="submission" date="2024-03" db="EMBL/GenBank/DDBJ databases">
        <title>Inconsistent identification of Apilactobacillus kunkeei-related strains obtained by well-developed overall genome related indices.</title>
        <authorList>
            <person name="Maeno S."/>
            <person name="Endo A."/>
        </authorList>
    </citation>
    <scope>NUCLEOTIDE SEQUENCE [LARGE SCALE GENOMIC DNA]</scope>
    <source>
        <strain evidence="2 3">20H-10</strain>
    </source>
</reference>
<keyword evidence="3" id="KW-1185">Reference proteome</keyword>
<dbReference type="PANTHER" id="PTHR37309:SF1">
    <property type="entry name" value="SLR0284 PROTEIN"/>
    <property type="match status" value="1"/>
</dbReference>
<feature type="transmembrane region" description="Helical" evidence="1">
    <location>
        <begin position="86"/>
        <end position="108"/>
    </location>
</feature>
<proteinExistence type="predicted"/>
<dbReference type="EMBL" id="BAABVV010000040">
    <property type="protein sequence ID" value="GAA6114965.1"/>
    <property type="molecule type" value="Genomic_DNA"/>
</dbReference>
<dbReference type="RefSeq" id="WP_053949758.1">
    <property type="nucleotide sequence ID" value="NZ_BAABVV010000040.1"/>
</dbReference>
<keyword evidence="1" id="KW-0472">Membrane</keyword>
<dbReference type="PANTHER" id="PTHR37309">
    <property type="entry name" value="SLR0284 PROTEIN"/>
    <property type="match status" value="1"/>
</dbReference>
<dbReference type="InterPro" id="IPR007165">
    <property type="entry name" value="Phage_holin_4_2"/>
</dbReference>
<feature type="transmembrane region" description="Helical" evidence="1">
    <location>
        <begin position="49"/>
        <end position="74"/>
    </location>
</feature>
<sequence>MRILGRILINTLLFMAIAGFFQGSFYVASITTALIAAVVLAVLNALVKPVLFVLSLPINIITLGLFSIVLNGIMLEITSAVVGNNFHFASFGMAIIAALIMSICNIILSDY</sequence>
<evidence type="ECO:0000313" key="3">
    <source>
        <dbReference type="Proteomes" id="UP001438112"/>
    </source>
</evidence>
<keyword evidence="1" id="KW-1133">Transmembrane helix</keyword>
<feature type="transmembrane region" description="Helical" evidence="1">
    <location>
        <begin position="12"/>
        <end position="43"/>
    </location>
</feature>
<protein>
    <submittedName>
        <fullName evidence="2">Phage holin family protein</fullName>
    </submittedName>
</protein>
<dbReference type="Pfam" id="PF04020">
    <property type="entry name" value="Phage_holin_4_2"/>
    <property type="match status" value="1"/>
</dbReference>
<keyword evidence="1" id="KW-0812">Transmembrane</keyword>
<comment type="caution">
    <text evidence="2">The sequence shown here is derived from an EMBL/GenBank/DDBJ whole genome shotgun (WGS) entry which is preliminary data.</text>
</comment>